<gene>
    <name evidence="2" type="ORF">MAPG_01220</name>
</gene>
<dbReference type="EMBL" id="ADBL01000285">
    <property type="status" value="NOT_ANNOTATED_CDS"/>
    <property type="molecule type" value="Genomic_DNA"/>
</dbReference>
<keyword evidence="4" id="KW-1185">Reference proteome</keyword>
<feature type="region of interest" description="Disordered" evidence="1">
    <location>
        <begin position="236"/>
        <end position="366"/>
    </location>
</feature>
<dbReference type="OrthoDB" id="5316527at2759"/>
<dbReference type="EMBL" id="GL876966">
    <property type="protein sequence ID" value="KLU82143.1"/>
    <property type="molecule type" value="Genomic_DNA"/>
</dbReference>
<sequence length="459" mass="51568">MLRLLRSMTPAVVRAAPAISQPAVVRLQQARVTRGKTFRRALYAGVAVYISWRILDESILQPGLSRILDELEKLDPIDDENDADYEDWFVPLPMFETVRQPPYSRSSPEWARYVAFNAGSPEANQERERVANHCRQLVYQSAVNTKWVSSRFGKIHPWSSSHFFLSTPPHPPPKILQLGWVPFPSDGGPWLRTRRTDYRSWRRTMRTFWPVHTVHASIAFLQTLFLDTITEGRSALGYPPSPEHESAPVRIPVLPRLSTFRPRPQEDDEDGRNAAGSSKGPGGRAVPLPPNPSPKHASGSDSTPRATRASTGGTPLPSAGGNSTAESAGRGAAGLGGKQQEAQAQRSQEQGQNHDADEANKSQLPLYKRVTPPTEMVDKHMRDRAWSSFVRELNPRWQLPPNYPPEGCIEISGFVYLKTDNCHLQVDVTAHYDLLRKKIDEQSMRLYIRRVGAVRALRR</sequence>
<dbReference type="VEuPathDB" id="FungiDB:MAPG_01220"/>
<dbReference type="STRING" id="644358.A0A0C4DN46"/>
<feature type="compositionally biased region" description="Low complexity" evidence="1">
    <location>
        <begin position="339"/>
        <end position="351"/>
    </location>
</feature>
<organism evidence="3 4">
    <name type="scientific">Magnaporthiopsis poae (strain ATCC 64411 / 73-15)</name>
    <name type="common">Kentucky bluegrass fungus</name>
    <name type="synonym">Magnaporthe poae</name>
    <dbReference type="NCBI Taxonomy" id="644358"/>
    <lineage>
        <taxon>Eukaryota</taxon>
        <taxon>Fungi</taxon>
        <taxon>Dikarya</taxon>
        <taxon>Ascomycota</taxon>
        <taxon>Pezizomycotina</taxon>
        <taxon>Sordariomycetes</taxon>
        <taxon>Sordariomycetidae</taxon>
        <taxon>Magnaporthales</taxon>
        <taxon>Magnaporthaceae</taxon>
        <taxon>Magnaporthiopsis</taxon>
    </lineage>
</organism>
<reference evidence="3" key="4">
    <citation type="journal article" date="2015" name="G3 (Bethesda)">
        <title>Genome sequences of three phytopathogenic species of the Magnaporthaceae family of fungi.</title>
        <authorList>
            <person name="Okagaki L.H."/>
            <person name="Nunes C.C."/>
            <person name="Sailsbery J."/>
            <person name="Clay B."/>
            <person name="Brown D."/>
            <person name="John T."/>
            <person name="Oh Y."/>
            <person name="Young N."/>
            <person name="Fitzgerald M."/>
            <person name="Haas B.J."/>
            <person name="Zeng Q."/>
            <person name="Young S."/>
            <person name="Adiconis X."/>
            <person name="Fan L."/>
            <person name="Levin J.Z."/>
            <person name="Mitchell T.K."/>
            <person name="Okubara P.A."/>
            <person name="Farman M.L."/>
            <person name="Kohn L.M."/>
            <person name="Birren B."/>
            <person name="Ma L.-J."/>
            <person name="Dean R.A."/>
        </authorList>
    </citation>
    <scope>NUCLEOTIDE SEQUENCE</scope>
    <source>
        <strain evidence="3">ATCC 64411 / 73-15</strain>
    </source>
</reference>
<evidence type="ECO:0000313" key="4">
    <source>
        <dbReference type="Proteomes" id="UP000011715"/>
    </source>
</evidence>
<accession>A0A0C4DN46</accession>
<reference evidence="2" key="2">
    <citation type="submission" date="2010-05" db="EMBL/GenBank/DDBJ databases">
        <title>The Genome Sequence of Magnaporthe poae strain ATCC 64411.</title>
        <authorList>
            <consortium name="The Broad Institute Genome Sequencing Platform"/>
            <consortium name="Broad Institute Genome Sequencing Center for Infectious Disease"/>
            <person name="Ma L.-J."/>
            <person name="Dead R."/>
            <person name="Young S."/>
            <person name="Zeng Q."/>
            <person name="Koehrsen M."/>
            <person name="Alvarado L."/>
            <person name="Berlin A."/>
            <person name="Chapman S.B."/>
            <person name="Chen Z."/>
            <person name="Freedman E."/>
            <person name="Gellesch M."/>
            <person name="Goldberg J."/>
            <person name="Griggs A."/>
            <person name="Gujja S."/>
            <person name="Heilman E.R."/>
            <person name="Heiman D."/>
            <person name="Hepburn T."/>
            <person name="Howarth C."/>
            <person name="Jen D."/>
            <person name="Larson L."/>
            <person name="Mehta T."/>
            <person name="Neiman D."/>
            <person name="Pearson M."/>
            <person name="Roberts A."/>
            <person name="Saif S."/>
            <person name="Shea T."/>
            <person name="Shenoy N."/>
            <person name="Sisk P."/>
            <person name="Stolte C."/>
            <person name="Sykes S."/>
            <person name="Walk T."/>
            <person name="White J."/>
            <person name="Yandava C."/>
            <person name="Haas B."/>
            <person name="Nusbaum C."/>
            <person name="Birren B."/>
        </authorList>
    </citation>
    <scope>NUCLEOTIDE SEQUENCE</scope>
    <source>
        <strain evidence="2">ATCC 64411</strain>
    </source>
</reference>
<dbReference type="Proteomes" id="UP000011715">
    <property type="component" value="Unassembled WGS sequence"/>
</dbReference>
<feature type="compositionally biased region" description="Polar residues" evidence="1">
    <location>
        <begin position="299"/>
        <end position="313"/>
    </location>
</feature>
<proteinExistence type="predicted"/>
<evidence type="ECO:0000256" key="1">
    <source>
        <dbReference type="SAM" id="MobiDB-lite"/>
    </source>
</evidence>
<dbReference type="OMA" id="FACAYIM"/>
<dbReference type="eggNOG" id="ENOG502RMN0">
    <property type="taxonomic scope" value="Eukaryota"/>
</dbReference>
<name>A0A0C4DN46_MAGP6</name>
<protein>
    <submittedName>
        <fullName evidence="2 3">Uncharacterized protein</fullName>
    </submittedName>
</protein>
<dbReference type="EnsemblFungi" id="MAPG_01220T0">
    <property type="protein sequence ID" value="MAPG_01220T0"/>
    <property type="gene ID" value="MAPG_01220"/>
</dbReference>
<reference evidence="4" key="1">
    <citation type="submission" date="2010-05" db="EMBL/GenBank/DDBJ databases">
        <title>The genome sequence of Magnaporthe poae strain ATCC 64411.</title>
        <authorList>
            <person name="Ma L.-J."/>
            <person name="Dead R."/>
            <person name="Young S."/>
            <person name="Zeng Q."/>
            <person name="Koehrsen M."/>
            <person name="Alvarado L."/>
            <person name="Berlin A."/>
            <person name="Chapman S.B."/>
            <person name="Chen Z."/>
            <person name="Freedman E."/>
            <person name="Gellesch M."/>
            <person name="Goldberg J."/>
            <person name="Griggs A."/>
            <person name="Gujja S."/>
            <person name="Heilman E.R."/>
            <person name="Heiman D."/>
            <person name="Hepburn T."/>
            <person name="Howarth C."/>
            <person name="Jen D."/>
            <person name="Larson L."/>
            <person name="Mehta T."/>
            <person name="Neiman D."/>
            <person name="Pearson M."/>
            <person name="Roberts A."/>
            <person name="Saif S."/>
            <person name="Shea T."/>
            <person name="Shenoy N."/>
            <person name="Sisk P."/>
            <person name="Stolte C."/>
            <person name="Sykes S."/>
            <person name="Walk T."/>
            <person name="White J."/>
            <person name="Yandava C."/>
            <person name="Haas B."/>
            <person name="Nusbaum C."/>
            <person name="Birren B."/>
        </authorList>
    </citation>
    <scope>NUCLEOTIDE SEQUENCE [LARGE SCALE GENOMIC DNA]</scope>
    <source>
        <strain evidence="4">ATCC 64411 / 73-15</strain>
    </source>
</reference>
<reference evidence="2" key="3">
    <citation type="submission" date="2011-03" db="EMBL/GenBank/DDBJ databases">
        <title>Annotation of Magnaporthe poae ATCC 64411.</title>
        <authorList>
            <person name="Ma L.-J."/>
            <person name="Dead R."/>
            <person name="Young S.K."/>
            <person name="Zeng Q."/>
            <person name="Gargeya S."/>
            <person name="Fitzgerald M."/>
            <person name="Haas B."/>
            <person name="Abouelleil A."/>
            <person name="Alvarado L."/>
            <person name="Arachchi H.M."/>
            <person name="Berlin A."/>
            <person name="Brown A."/>
            <person name="Chapman S.B."/>
            <person name="Chen Z."/>
            <person name="Dunbar C."/>
            <person name="Freedman E."/>
            <person name="Gearin G."/>
            <person name="Gellesch M."/>
            <person name="Goldberg J."/>
            <person name="Griggs A."/>
            <person name="Gujja S."/>
            <person name="Heiman D."/>
            <person name="Howarth C."/>
            <person name="Larson L."/>
            <person name="Lui A."/>
            <person name="MacDonald P.J.P."/>
            <person name="Mehta T."/>
            <person name="Montmayeur A."/>
            <person name="Murphy C."/>
            <person name="Neiman D."/>
            <person name="Pearson M."/>
            <person name="Priest M."/>
            <person name="Roberts A."/>
            <person name="Saif S."/>
            <person name="Shea T."/>
            <person name="Shenoy N."/>
            <person name="Sisk P."/>
            <person name="Stolte C."/>
            <person name="Sykes S."/>
            <person name="Yandava C."/>
            <person name="Wortman J."/>
            <person name="Nusbaum C."/>
            <person name="Birren B."/>
        </authorList>
    </citation>
    <scope>NUCLEOTIDE SEQUENCE</scope>
    <source>
        <strain evidence="2">ATCC 64411</strain>
    </source>
</reference>
<dbReference type="AlphaFoldDB" id="A0A0C4DN46"/>
<evidence type="ECO:0000313" key="3">
    <source>
        <dbReference type="EnsemblFungi" id="MAPG_01220T0"/>
    </source>
</evidence>
<evidence type="ECO:0000313" key="2">
    <source>
        <dbReference type="EMBL" id="KLU82143.1"/>
    </source>
</evidence>
<reference evidence="3" key="5">
    <citation type="submission" date="2015-06" db="UniProtKB">
        <authorList>
            <consortium name="EnsemblFungi"/>
        </authorList>
    </citation>
    <scope>IDENTIFICATION</scope>
    <source>
        <strain evidence="3">ATCC 64411</strain>
    </source>
</reference>